<reference evidence="2 3" key="1">
    <citation type="submission" date="2020-10" db="EMBL/GenBank/DDBJ databases">
        <title>Bacillus sp. HD4P25, an endophyte from a halophyte.</title>
        <authorList>
            <person name="Sun J.-Q."/>
        </authorList>
    </citation>
    <scope>NUCLEOTIDE SEQUENCE [LARGE SCALE GENOMIC DNA]</scope>
    <source>
        <strain evidence="2 3">YIM 93174</strain>
    </source>
</reference>
<feature type="transmembrane region" description="Helical" evidence="1">
    <location>
        <begin position="21"/>
        <end position="44"/>
    </location>
</feature>
<name>A0ABR9QN18_9BACI</name>
<protein>
    <submittedName>
        <fullName evidence="2">Uncharacterized protein</fullName>
    </submittedName>
</protein>
<dbReference type="RefSeq" id="WP_193538987.1">
    <property type="nucleotide sequence ID" value="NZ_JADCLJ010000024.1"/>
</dbReference>
<keyword evidence="3" id="KW-1185">Reference proteome</keyword>
<comment type="caution">
    <text evidence="2">The sequence shown here is derived from an EMBL/GenBank/DDBJ whole genome shotgun (WGS) entry which is preliminary data.</text>
</comment>
<keyword evidence="1" id="KW-0472">Membrane</keyword>
<sequence length="73" mass="8512">MSKFIDRADKVMQSKAFKMSLKSVLYLCILLVGLVLFMVGSFLYKVYIIDYRFDDGELMPPNEASITVERFYI</sequence>
<evidence type="ECO:0000313" key="3">
    <source>
        <dbReference type="Proteomes" id="UP001516662"/>
    </source>
</evidence>
<evidence type="ECO:0000313" key="2">
    <source>
        <dbReference type="EMBL" id="MBE4909905.1"/>
    </source>
</evidence>
<evidence type="ECO:0000256" key="1">
    <source>
        <dbReference type="SAM" id="Phobius"/>
    </source>
</evidence>
<organism evidence="2 3">
    <name type="scientific">Litchfieldia luteola</name>
    <dbReference type="NCBI Taxonomy" id="682179"/>
    <lineage>
        <taxon>Bacteria</taxon>
        <taxon>Bacillati</taxon>
        <taxon>Bacillota</taxon>
        <taxon>Bacilli</taxon>
        <taxon>Bacillales</taxon>
        <taxon>Bacillaceae</taxon>
        <taxon>Litchfieldia</taxon>
    </lineage>
</organism>
<accession>A0ABR9QN18</accession>
<dbReference type="EMBL" id="JADCLJ010000024">
    <property type="protein sequence ID" value="MBE4909905.1"/>
    <property type="molecule type" value="Genomic_DNA"/>
</dbReference>
<keyword evidence="1" id="KW-0812">Transmembrane</keyword>
<proteinExistence type="predicted"/>
<keyword evidence="1" id="KW-1133">Transmembrane helix</keyword>
<dbReference type="Proteomes" id="UP001516662">
    <property type="component" value="Unassembled WGS sequence"/>
</dbReference>
<gene>
    <name evidence="2" type="ORF">IMZ08_17865</name>
</gene>